<organism evidence="6 7">
    <name type="scientific">Candolleomyces aberdarensis</name>
    <dbReference type="NCBI Taxonomy" id="2316362"/>
    <lineage>
        <taxon>Eukaryota</taxon>
        <taxon>Fungi</taxon>
        <taxon>Dikarya</taxon>
        <taxon>Basidiomycota</taxon>
        <taxon>Agaricomycotina</taxon>
        <taxon>Agaricomycetes</taxon>
        <taxon>Agaricomycetidae</taxon>
        <taxon>Agaricales</taxon>
        <taxon>Agaricineae</taxon>
        <taxon>Psathyrellaceae</taxon>
        <taxon>Candolleomyces</taxon>
    </lineage>
</organism>
<evidence type="ECO:0000313" key="6">
    <source>
        <dbReference type="EMBL" id="RXW22866.1"/>
    </source>
</evidence>
<dbReference type="InterPro" id="IPR002641">
    <property type="entry name" value="PNPLA_dom"/>
</dbReference>
<keyword evidence="7" id="KW-1185">Reference proteome</keyword>
<feature type="domain" description="PNPLA" evidence="5">
    <location>
        <begin position="405"/>
        <end position="603"/>
    </location>
</feature>
<comment type="caution">
    <text evidence="6">The sequence shown here is derived from an EMBL/GenBank/DDBJ whole genome shotgun (WGS) entry which is preliminary data.</text>
</comment>
<evidence type="ECO:0000256" key="1">
    <source>
        <dbReference type="ARBA" id="ARBA00022801"/>
    </source>
</evidence>
<feature type="short sequence motif" description="GXGXXG" evidence="4">
    <location>
        <begin position="409"/>
        <end position="414"/>
    </location>
</feature>
<evidence type="ECO:0000256" key="4">
    <source>
        <dbReference type="PROSITE-ProRule" id="PRU01161"/>
    </source>
</evidence>
<sequence length="769" mass="85972">MSVVKVIAESSESCIVQATCTDPVFQIWFKTPPVDRTFCYRVVQVQLQTDSSDHGHDDQLAPGCWSWFEVAIYANADATEPHAKDGKDLVWRSHWNRIDPDDSKDSISRHFGYVFDRRHEIFEALEVGNVIGVRVCAQNAGWVNNARAGKLSAKLLDHDLFSPMAWALTESSDMPADIPDTIEDGVYTLTTSEECHLHAKSDEQTDTIWFTTPVLEDFIISRIQDIQLFTFAHNQGEVNPGTDGNWSWFDLVILETPESRTPRIKDGRALVWRSHNVPLTSDEDAEQTGKLFNLSHEIFSNLEPGNVIAVRPCTRFAGWKLHAHSARLVVRISNKGPRKQHQQPKVDWGAVSESTQKLQDALANYLDELTPEGKPPAVSVEAALLGQEIRSDREYGSNMRPLRLLSLDGGGVRGISSLHILKTIMAQVAGDPNAKPCDYFDMMAGTSTGGLIAIMLGRLRMTIDECIAEYERLAKEIFGSNIFDKIDNASDTGARYSPTILEDAVRRIVKERTGNPDEPMRDPKDECKVFVLTCRADDLSNSIATHLRTYTNKNVEKSFADYKIWEAARATSAAPTYFPRIKLGDHEYVDGGLGFNNPVLLLLGEARVYYGFARPIGCLVTIGTGMNPNVVLPDTSSNALGNLGSTAVLLKRMWELVTLTEHAHQMAQSISEPGSYFRFNIGKKLAEKRWIETVSPSVFDRWFHGAKDQQVERYTPENWAQVTIALDDYKGMADFVTLTLEFMKTEVEKTIHAAGKLPPRRIPAAVVKQ</sequence>
<dbReference type="GO" id="GO:0016042">
    <property type="term" value="P:lipid catabolic process"/>
    <property type="evidence" value="ECO:0007669"/>
    <property type="project" value="UniProtKB-UniRule"/>
</dbReference>
<dbReference type="GO" id="GO:0016020">
    <property type="term" value="C:membrane"/>
    <property type="evidence" value="ECO:0007669"/>
    <property type="project" value="TreeGrafter"/>
</dbReference>
<proteinExistence type="predicted"/>
<dbReference type="EMBL" id="SDEE01000058">
    <property type="protein sequence ID" value="RXW22866.1"/>
    <property type="molecule type" value="Genomic_DNA"/>
</dbReference>
<evidence type="ECO:0000259" key="5">
    <source>
        <dbReference type="PROSITE" id="PS51635"/>
    </source>
</evidence>
<dbReference type="InterPro" id="IPR016035">
    <property type="entry name" value="Acyl_Trfase/lysoPLipase"/>
</dbReference>
<dbReference type="PANTHER" id="PTHR24185">
    <property type="entry name" value="CALCIUM-INDEPENDENT PHOSPHOLIPASE A2-GAMMA"/>
    <property type="match status" value="1"/>
</dbReference>
<dbReference type="AlphaFoldDB" id="A0A4Q2DT78"/>
<dbReference type="PANTHER" id="PTHR24185:SF1">
    <property type="entry name" value="CALCIUM-INDEPENDENT PHOSPHOLIPASE A2-GAMMA"/>
    <property type="match status" value="1"/>
</dbReference>
<dbReference type="SUPFAM" id="SSF52151">
    <property type="entry name" value="FabD/lysophospholipase-like"/>
    <property type="match status" value="1"/>
</dbReference>
<dbReference type="OrthoDB" id="630895at2759"/>
<dbReference type="STRING" id="2316362.A0A4Q2DT78"/>
<dbReference type="CDD" id="cd07216">
    <property type="entry name" value="Pat17_PNPLA8_PNPLA9_like3"/>
    <property type="match status" value="1"/>
</dbReference>
<reference evidence="6 7" key="1">
    <citation type="submission" date="2019-01" db="EMBL/GenBank/DDBJ databases">
        <title>Draft genome sequence of Psathyrella aberdarensis IHI B618.</title>
        <authorList>
            <person name="Buettner E."/>
            <person name="Kellner H."/>
        </authorList>
    </citation>
    <scope>NUCLEOTIDE SEQUENCE [LARGE SCALE GENOMIC DNA]</scope>
    <source>
        <strain evidence="6 7">IHI B618</strain>
    </source>
</reference>
<dbReference type="PROSITE" id="PS51635">
    <property type="entry name" value="PNPLA"/>
    <property type="match status" value="1"/>
</dbReference>
<gene>
    <name evidence="6" type="ORF">EST38_g2985</name>
</gene>
<name>A0A4Q2DT78_9AGAR</name>
<accession>A0A4Q2DT78</accession>
<dbReference type="Gene3D" id="3.40.1090.10">
    <property type="entry name" value="Cytosolic phospholipase A2 catalytic domain"/>
    <property type="match status" value="1"/>
</dbReference>
<keyword evidence="1 4" id="KW-0378">Hydrolase</keyword>
<feature type="active site" description="Proton acceptor" evidence="4">
    <location>
        <position position="590"/>
    </location>
</feature>
<feature type="short sequence motif" description="DGA/G" evidence="4">
    <location>
        <begin position="590"/>
        <end position="592"/>
    </location>
</feature>
<feature type="active site" description="Nucleophile" evidence="4">
    <location>
        <position position="447"/>
    </location>
</feature>
<evidence type="ECO:0000256" key="3">
    <source>
        <dbReference type="ARBA" id="ARBA00023098"/>
    </source>
</evidence>
<keyword evidence="2 4" id="KW-0442">Lipid degradation</keyword>
<dbReference type="Proteomes" id="UP000290288">
    <property type="component" value="Unassembled WGS sequence"/>
</dbReference>
<evidence type="ECO:0000256" key="2">
    <source>
        <dbReference type="ARBA" id="ARBA00022963"/>
    </source>
</evidence>
<dbReference type="GO" id="GO:0047499">
    <property type="term" value="F:calcium-independent phospholipase A2 activity"/>
    <property type="evidence" value="ECO:0007669"/>
    <property type="project" value="TreeGrafter"/>
</dbReference>
<feature type="short sequence motif" description="GXSXG" evidence="4">
    <location>
        <begin position="445"/>
        <end position="449"/>
    </location>
</feature>
<dbReference type="Pfam" id="PF01734">
    <property type="entry name" value="Patatin"/>
    <property type="match status" value="1"/>
</dbReference>
<evidence type="ECO:0000313" key="7">
    <source>
        <dbReference type="Proteomes" id="UP000290288"/>
    </source>
</evidence>
<protein>
    <recommendedName>
        <fullName evidence="5">PNPLA domain-containing protein</fullName>
    </recommendedName>
</protein>
<dbReference type="GO" id="GO:0046486">
    <property type="term" value="P:glycerolipid metabolic process"/>
    <property type="evidence" value="ECO:0007669"/>
    <property type="project" value="UniProtKB-ARBA"/>
</dbReference>
<keyword evidence="3 4" id="KW-0443">Lipid metabolism</keyword>
<dbReference type="GO" id="GO:0019369">
    <property type="term" value="P:arachidonate metabolic process"/>
    <property type="evidence" value="ECO:0007669"/>
    <property type="project" value="TreeGrafter"/>
</dbReference>